<feature type="domain" description="DUF7959" evidence="4">
    <location>
        <begin position="502"/>
        <end position="622"/>
    </location>
</feature>
<keyword evidence="1" id="KW-0812">Transmembrane</keyword>
<name>A0A8B7NVS9_HYAAZ</name>
<dbReference type="InterPro" id="IPR058265">
    <property type="entry name" value="DUF7959"/>
</dbReference>
<protein>
    <submittedName>
        <fullName evidence="6">Uncharacterized protein LOC108674397</fullName>
    </submittedName>
</protein>
<dbReference type="KEGG" id="hazt:108674397"/>
<dbReference type="RefSeq" id="XP_018017825.1">
    <property type="nucleotide sequence ID" value="XM_018162336.2"/>
</dbReference>
<evidence type="ECO:0000256" key="2">
    <source>
        <dbReference type="SAM" id="SignalP"/>
    </source>
</evidence>
<dbReference type="AlphaFoldDB" id="A0A8B7NVS9"/>
<keyword evidence="1" id="KW-1133">Transmembrane helix</keyword>
<dbReference type="PANTHER" id="PTHR36902:SF1">
    <property type="entry name" value="ENRICHED IN SURFACE-LABELED PROTEOME PROTEIN 9"/>
    <property type="match status" value="1"/>
</dbReference>
<evidence type="ECO:0000259" key="3">
    <source>
        <dbReference type="Pfam" id="PF25898"/>
    </source>
</evidence>
<dbReference type="PANTHER" id="PTHR36902">
    <property type="entry name" value="ENRICHED IN SURFACE-LABELED PROTEOME PROTEIN 9"/>
    <property type="match status" value="1"/>
</dbReference>
<dbReference type="OrthoDB" id="5983572at2759"/>
<keyword evidence="2" id="KW-0732">Signal</keyword>
<feature type="chain" id="PRO_5034680812" evidence="2">
    <location>
        <begin position="27"/>
        <end position="683"/>
    </location>
</feature>
<proteinExistence type="predicted"/>
<reference evidence="6" key="1">
    <citation type="submission" date="2025-08" db="UniProtKB">
        <authorList>
            <consortium name="RefSeq"/>
        </authorList>
    </citation>
    <scope>IDENTIFICATION</scope>
    <source>
        <tissue evidence="6">Whole organism</tissue>
    </source>
</reference>
<keyword evidence="1" id="KW-0472">Membrane</keyword>
<sequence>MACRGSFLQALVLCCLLLESCMAVRAHESPSHPAGTYPIRQPTTRPAGATVSAMPGVAMRNTAALPAPAMPSVALPTLPPSYELRVSVHSVFDKETYDVRERERDGQAHHSLHSETASLACIFDTFTNEGFTLDGMKCGRQKDLPQRCFSSDHKRRPYVSVAALMSFLSRHNASVHQESLGAVEVSVWSAAHANMSVEAAFSNISLPDDAPGAESWLTPLYFSLAGDGSVFLAEAGNIELQYRVLAALPLQDSVADLTITPPGVLCPIDERKYLPKLANQFTLTMETVIENLGTIAYEHQSYDSEEKFVSYTYRPHLHAQDMMFVHNVPRRENFTADRTYRVVHDFRTGVQYIIDETSSNCSIEYIPLTALDATLVDNQTIRLRHASELISLDPNSFIYKGTRKIRGILCDVWIADRGTRKGQYSTVEIYFTHDSWSVEFEVLNSRQRVPVGLSSYVADVRNMKEWSSVVHTFFYEYSDNHPSWDEFDVSPCLKRINSLFLLLTLNVPYSELAYYNLEIVKNSIRNAIASIAGVSPLRITDLFLSSRPGAAELDVVFVLLEKPNVVDEARRARVLKLRPQLLMADAYKLLHDVNLKHNVSIKLDLSPHKKLIVTIKCGSLETTSGVLHPSKRHKSLRFVQAGYTAGSMAGLGFSMAILGTCVGIFIGFLLWKHSSAIPYQVTD</sequence>
<dbReference type="GeneID" id="108674397"/>
<feature type="signal peptide" evidence="2">
    <location>
        <begin position="1"/>
        <end position="26"/>
    </location>
</feature>
<dbReference type="Pfam" id="PF25899">
    <property type="entry name" value="DUF7959"/>
    <property type="match status" value="1"/>
</dbReference>
<organism evidence="5 6">
    <name type="scientific">Hyalella azteca</name>
    <name type="common">Amphipod</name>
    <dbReference type="NCBI Taxonomy" id="294128"/>
    <lineage>
        <taxon>Eukaryota</taxon>
        <taxon>Metazoa</taxon>
        <taxon>Ecdysozoa</taxon>
        <taxon>Arthropoda</taxon>
        <taxon>Crustacea</taxon>
        <taxon>Multicrustacea</taxon>
        <taxon>Malacostraca</taxon>
        <taxon>Eumalacostraca</taxon>
        <taxon>Peracarida</taxon>
        <taxon>Amphipoda</taxon>
        <taxon>Senticaudata</taxon>
        <taxon>Talitrida</taxon>
        <taxon>Talitroidea</taxon>
        <taxon>Hyalellidae</taxon>
        <taxon>Hyalella</taxon>
    </lineage>
</organism>
<evidence type="ECO:0000256" key="1">
    <source>
        <dbReference type="SAM" id="Phobius"/>
    </source>
</evidence>
<dbReference type="Proteomes" id="UP000694843">
    <property type="component" value="Unplaced"/>
</dbReference>
<evidence type="ECO:0000259" key="4">
    <source>
        <dbReference type="Pfam" id="PF25899"/>
    </source>
</evidence>
<gene>
    <name evidence="6" type="primary">LOC108674397</name>
</gene>
<accession>A0A8B7NVS9</accession>
<dbReference type="InterPro" id="IPR058831">
    <property type="entry name" value="LolA-like_dom_2nd"/>
</dbReference>
<keyword evidence="5" id="KW-1185">Reference proteome</keyword>
<dbReference type="OMA" id="HNEHESA"/>
<evidence type="ECO:0000313" key="5">
    <source>
        <dbReference type="Proteomes" id="UP000694843"/>
    </source>
</evidence>
<feature type="domain" description="LolA-like" evidence="3">
    <location>
        <begin position="261"/>
        <end position="493"/>
    </location>
</feature>
<dbReference type="Pfam" id="PF25898">
    <property type="entry name" value="LolA_2nd_metazoa"/>
    <property type="match status" value="1"/>
</dbReference>
<feature type="transmembrane region" description="Helical" evidence="1">
    <location>
        <begin position="648"/>
        <end position="671"/>
    </location>
</feature>
<evidence type="ECO:0000313" key="6">
    <source>
        <dbReference type="RefSeq" id="XP_018017825.1"/>
    </source>
</evidence>